<gene>
    <name evidence="2" type="ORF">DRP53_02210</name>
</gene>
<organism evidence="2 3">
    <name type="scientific">candidate division WOR-3 bacterium</name>
    <dbReference type="NCBI Taxonomy" id="2052148"/>
    <lineage>
        <taxon>Bacteria</taxon>
        <taxon>Bacteria division WOR-3</taxon>
    </lineage>
</organism>
<dbReference type="PRINTS" id="PR00996">
    <property type="entry name" value="CHERMTFRASE"/>
</dbReference>
<feature type="domain" description="CheR-type methyltransferase" evidence="1">
    <location>
        <begin position="1"/>
        <end position="259"/>
    </location>
</feature>
<dbReference type="Gene3D" id="3.40.50.150">
    <property type="entry name" value="Vaccinia Virus protein VP39"/>
    <property type="match status" value="1"/>
</dbReference>
<dbReference type="InterPro" id="IPR000780">
    <property type="entry name" value="CheR_MeTrfase"/>
</dbReference>
<evidence type="ECO:0000313" key="2">
    <source>
        <dbReference type="EMBL" id="RKX71253.1"/>
    </source>
</evidence>
<comment type="caution">
    <text evidence="2">The sequence shown here is derived from an EMBL/GenBank/DDBJ whole genome shotgun (WGS) entry which is preliminary data.</text>
</comment>
<dbReference type="EMBL" id="QNBE01000013">
    <property type="protein sequence ID" value="RKX71253.1"/>
    <property type="molecule type" value="Genomic_DNA"/>
</dbReference>
<dbReference type="PANTHER" id="PTHR24422:SF10">
    <property type="entry name" value="CHEMOTAXIS PROTEIN METHYLTRANSFERASE 2"/>
    <property type="match status" value="1"/>
</dbReference>
<dbReference type="SUPFAM" id="SSF47757">
    <property type="entry name" value="Chemotaxis receptor methyltransferase CheR, N-terminal domain"/>
    <property type="match status" value="1"/>
</dbReference>
<dbReference type="Pfam" id="PF03705">
    <property type="entry name" value="CheR_N"/>
    <property type="match status" value="1"/>
</dbReference>
<dbReference type="InterPro" id="IPR022641">
    <property type="entry name" value="CheR_N"/>
</dbReference>
<dbReference type="AlphaFoldDB" id="A0A660SKJ9"/>
<sequence length="259" mass="30408">MRKNDDFDRIVSLVKEKIGFPGDLYKFNPLRRRIEYCMNRCGIHDPARYLKLLEESNDELKRLVIELTINLSYFFRNPETFNQFRRICLSSLSTNHPSFWSAGCAAGEEPYTIAIILDQDGWDSYEIIGTDIDSDAISRAKKAVYNHFSIQFVPEGIKRSYFKIRDGQYLLDRRIVSKVKFEVNDLFQTNYREAFDVVFLRNVLIYLSKPAQIRLLKIISQSIKPKGFLILGKVETMIGIDPDQRFRPIDLKERIFQLQ</sequence>
<dbReference type="SMART" id="SM00138">
    <property type="entry name" value="MeTrc"/>
    <property type="match status" value="1"/>
</dbReference>
<reference evidence="2 3" key="1">
    <citation type="submission" date="2018-06" db="EMBL/GenBank/DDBJ databases">
        <title>Extensive metabolic versatility and redundancy in microbially diverse, dynamic hydrothermal sediments.</title>
        <authorList>
            <person name="Dombrowski N."/>
            <person name="Teske A."/>
            <person name="Baker B.J."/>
        </authorList>
    </citation>
    <scope>NUCLEOTIDE SEQUENCE [LARGE SCALE GENOMIC DNA]</scope>
    <source>
        <strain evidence="2">B36_G15</strain>
    </source>
</reference>
<name>A0A660SKJ9_UNCW3</name>
<accession>A0A660SKJ9</accession>
<dbReference type="InterPro" id="IPR029063">
    <property type="entry name" value="SAM-dependent_MTases_sf"/>
</dbReference>
<dbReference type="GO" id="GO:0008757">
    <property type="term" value="F:S-adenosylmethionine-dependent methyltransferase activity"/>
    <property type="evidence" value="ECO:0007669"/>
    <property type="project" value="InterPro"/>
</dbReference>
<dbReference type="CDD" id="cd02440">
    <property type="entry name" value="AdoMet_MTases"/>
    <property type="match status" value="1"/>
</dbReference>
<dbReference type="InterPro" id="IPR050903">
    <property type="entry name" value="Bact_Chemotaxis_MeTrfase"/>
</dbReference>
<dbReference type="InterPro" id="IPR022642">
    <property type="entry name" value="CheR_C"/>
</dbReference>
<dbReference type="SUPFAM" id="SSF53335">
    <property type="entry name" value="S-adenosyl-L-methionine-dependent methyltransferases"/>
    <property type="match status" value="1"/>
</dbReference>
<proteinExistence type="predicted"/>
<dbReference type="PROSITE" id="PS50123">
    <property type="entry name" value="CHER"/>
    <property type="match status" value="1"/>
</dbReference>
<evidence type="ECO:0000259" key="1">
    <source>
        <dbReference type="PROSITE" id="PS50123"/>
    </source>
</evidence>
<protein>
    <recommendedName>
        <fullName evidence="1">CheR-type methyltransferase domain-containing protein</fullName>
    </recommendedName>
</protein>
<dbReference type="Pfam" id="PF01739">
    <property type="entry name" value="CheR"/>
    <property type="match status" value="1"/>
</dbReference>
<dbReference type="Proteomes" id="UP000268469">
    <property type="component" value="Unassembled WGS sequence"/>
</dbReference>
<evidence type="ECO:0000313" key="3">
    <source>
        <dbReference type="Proteomes" id="UP000268469"/>
    </source>
</evidence>
<dbReference type="PANTHER" id="PTHR24422">
    <property type="entry name" value="CHEMOTAXIS PROTEIN METHYLTRANSFERASE"/>
    <property type="match status" value="1"/>
</dbReference>